<gene>
    <name evidence="2" type="ORF">pqer_cds_40</name>
</gene>
<dbReference type="SUPFAM" id="SSF140860">
    <property type="entry name" value="Pseudo ankyrin repeat-like"/>
    <property type="match status" value="1"/>
</dbReference>
<dbReference type="PANTHER" id="PTHR46586:SF3">
    <property type="entry name" value="ANKYRIN REPEAT-CONTAINING PROTEIN"/>
    <property type="match status" value="1"/>
</dbReference>
<sequence length="550" mass="58667">MASTVGLGNLPDEIIVHILGYLTRLRDLAACAAASSILAVEPLASAAARLASVTLGNLLEAGAPLDVVRAVYAHRGPASIPPDWIVAVVRVGSIDIVEWACAVPEWTLVLRAAAHRDDAGPAPRPYKRTKKGDPVDDALCLSIECGRFEMLAWLLSHCNTGPSSLYCRLDASFVRSLLIKVVRAPGAPLDVIIRLHDYSLLPNDDGTVCTTQVERAALDADRADVLEWVRTRGCQCLSPDNLSHATHSFVCAVRAGSAAAARWVYANTAPQTTPPAALHDRYDMAEITKAAVRAASNGHVRVLAMLCRLGFDPLPLDALMAAARGGHLHVLQWATMADACDDVDDDNGKDGDAHMDLADAGPSPSQPPAVVVQGWPSLLIGYAAALGGHEHIVRWLAHRPDARRNLSVGAARAALKRGHVAVVLALDKVGIAPFDQWDPLCTAVRSNSVATVAAIAEHVAVCTPCILTSALFCRNEGVIQFLCERYGIDHLQEAIDAAAGRFLAKAPLLWVRDNVSSVCVASACAYLYAARSCDRAAMDRDRLCRCTQCL</sequence>
<dbReference type="PANTHER" id="PTHR46586">
    <property type="entry name" value="ANKYRIN REPEAT-CONTAINING PROTEIN"/>
    <property type="match status" value="1"/>
</dbReference>
<dbReference type="KEGG" id="vg:36843410"/>
<dbReference type="Proteomes" id="UP000248852">
    <property type="component" value="Segment"/>
</dbReference>
<evidence type="ECO:0000313" key="2">
    <source>
        <dbReference type="EMBL" id="AVK74462.1"/>
    </source>
</evidence>
<proteinExistence type="predicted"/>
<dbReference type="InterPro" id="IPR036047">
    <property type="entry name" value="F-box-like_dom_sf"/>
</dbReference>
<dbReference type="Pfam" id="PF12937">
    <property type="entry name" value="F-box-like"/>
    <property type="match status" value="1"/>
</dbReference>
<accession>A0A2U7U7R2</accession>
<dbReference type="InterPro" id="IPR036770">
    <property type="entry name" value="Ankyrin_rpt-contain_sf"/>
</dbReference>
<organism evidence="2">
    <name type="scientific">Pandoravirus quercus</name>
    <dbReference type="NCBI Taxonomy" id="2107709"/>
    <lineage>
        <taxon>Viruses</taxon>
        <taxon>Pandoravirus</taxon>
    </lineage>
</organism>
<protein>
    <submittedName>
        <fullName evidence="2">F-box incomplete domain containing protein</fullName>
    </submittedName>
</protein>
<dbReference type="EMBL" id="MG011689">
    <property type="protein sequence ID" value="AVK74462.1"/>
    <property type="molecule type" value="Genomic_DNA"/>
</dbReference>
<dbReference type="SUPFAM" id="SSF81383">
    <property type="entry name" value="F-box domain"/>
    <property type="match status" value="1"/>
</dbReference>
<feature type="domain" description="F-box" evidence="1">
    <location>
        <begin position="8"/>
        <end position="35"/>
    </location>
</feature>
<dbReference type="Gene3D" id="1.25.40.20">
    <property type="entry name" value="Ankyrin repeat-containing domain"/>
    <property type="match status" value="1"/>
</dbReference>
<dbReference type="CDD" id="cd09917">
    <property type="entry name" value="F-box_SF"/>
    <property type="match status" value="1"/>
</dbReference>
<name>A0A2U7U7R2_9VIRU</name>
<dbReference type="RefSeq" id="YP_009482731.1">
    <property type="nucleotide sequence ID" value="NC_037667.1"/>
</dbReference>
<dbReference type="InterPro" id="IPR001810">
    <property type="entry name" value="F-box_dom"/>
</dbReference>
<evidence type="ECO:0000259" key="1">
    <source>
        <dbReference type="Pfam" id="PF12937"/>
    </source>
</evidence>
<dbReference type="SUPFAM" id="SSF48403">
    <property type="entry name" value="Ankyrin repeat"/>
    <property type="match status" value="1"/>
</dbReference>
<reference evidence="2" key="1">
    <citation type="journal article" date="2018" name="Nat. Commun.">
        <title>Diversity and evolution of the emerging Pandoraviridae family.</title>
        <authorList>
            <person name="Legendre M."/>
            <person name="Fabre E."/>
            <person name="Poirot O."/>
            <person name="Jeudy S."/>
            <person name="Lartigue A."/>
            <person name="Alempic J.M."/>
            <person name="Beucher L."/>
            <person name="Philippe N."/>
            <person name="Bertaux L."/>
            <person name="Christo-Foroux E."/>
            <person name="Labadie K."/>
            <person name="Coute Y."/>
            <person name="Abergel C."/>
            <person name="Claverie J.M."/>
        </authorList>
    </citation>
    <scope>NUCLEOTIDE SEQUENCE [LARGE SCALE GENOMIC DNA]</scope>
    <source>
        <strain evidence="2">Quercus</strain>
    </source>
</reference>
<dbReference type="GeneID" id="36843410"/>
<dbReference type="InterPro" id="IPR052050">
    <property type="entry name" value="SecEffector_AnkRepeat"/>
</dbReference>